<reference evidence="2" key="1">
    <citation type="submission" date="2021-06" db="EMBL/GenBank/DDBJ databases">
        <authorList>
            <person name="Kallberg Y."/>
            <person name="Tangrot J."/>
            <person name="Rosling A."/>
        </authorList>
    </citation>
    <scope>NUCLEOTIDE SEQUENCE</scope>
    <source>
        <strain evidence="2">87-6 pot B 2015</strain>
    </source>
</reference>
<feature type="transmembrane region" description="Helical" evidence="1">
    <location>
        <begin position="216"/>
        <end position="237"/>
    </location>
</feature>
<comment type="caution">
    <text evidence="2">The sequence shown here is derived from an EMBL/GenBank/DDBJ whole genome shotgun (WGS) entry which is preliminary data.</text>
</comment>
<dbReference type="GO" id="GO:0005794">
    <property type="term" value="C:Golgi apparatus"/>
    <property type="evidence" value="ECO:0007669"/>
    <property type="project" value="TreeGrafter"/>
</dbReference>
<keyword evidence="1" id="KW-0812">Transmembrane</keyword>
<feature type="transmembrane region" description="Helical" evidence="1">
    <location>
        <begin position="104"/>
        <end position="124"/>
    </location>
</feature>
<feature type="transmembrane region" description="Helical" evidence="1">
    <location>
        <begin position="244"/>
        <end position="262"/>
    </location>
</feature>
<keyword evidence="3" id="KW-1185">Reference proteome</keyword>
<feature type="transmembrane region" description="Helical" evidence="1">
    <location>
        <begin position="282"/>
        <end position="304"/>
    </location>
</feature>
<evidence type="ECO:0000256" key="1">
    <source>
        <dbReference type="SAM" id="Phobius"/>
    </source>
</evidence>
<dbReference type="InterPro" id="IPR040410">
    <property type="entry name" value="UPF0658_Golgi"/>
</dbReference>
<evidence type="ECO:0000313" key="3">
    <source>
        <dbReference type="Proteomes" id="UP000789375"/>
    </source>
</evidence>
<organism evidence="2 3">
    <name type="scientific">Funneliformis mosseae</name>
    <name type="common">Endomycorrhizal fungus</name>
    <name type="synonym">Glomus mosseae</name>
    <dbReference type="NCBI Taxonomy" id="27381"/>
    <lineage>
        <taxon>Eukaryota</taxon>
        <taxon>Fungi</taxon>
        <taxon>Fungi incertae sedis</taxon>
        <taxon>Mucoromycota</taxon>
        <taxon>Glomeromycotina</taxon>
        <taxon>Glomeromycetes</taxon>
        <taxon>Glomerales</taxon>
        <taxon>Glomeraceae</taxon>
        <taxon>Funneliformis</taxon>
    </lineage>
</organism>
<protein>
    <submittedName>
        <fullName evidence="2">16896_t:CDS:1</fullName>
    </submittedName>
</protein>
<keyword evidence="1" id="KW-1133">Transmembrane helix</keyword>
<feature type="transmembrane region" description="Helical" evidence="1">
    <location>
        <begin position="77"/>
        <end position="98"/>
    </location>
</feature>
<sequence length="352" mass="39905">MFGSLAEKLFGQSQYARYAFMVSLCQAIIATVLESFVFVTHTRAVNRIFEIEKEVSDDHGTHKDFADIYAQAKSMSIYHILFIVSQFFQLGLCCDALYHQNTIQLIALSIFIFAGFSFSAIQVYQSTSLISTNGTPHAIQAILTRPGYLPKDAVPFEVAIIVVMFISSISFVYLSYKLYQEFGWSIYKKIGADMEMRDRYKIYQTLVVILEALSDLYLHIVLSVLTSIGMLIVGFLGVKSEKKVYMYLFMVGICAAEGYIIAKIVNVTENPNNKYRGTKNFVTFFLCVCLVLGVITFIISFLCLRNFDKGLKFHLSRSTSLTSKTNGPNLDENDVEYSLETVNRTTQRWSID</sequence>
<name>A0A9N9B7V9_FUNMO</name>
<dbReference type="Proteomes" id="UP000789375">
    <property type="component" value="Unassembled WGS sequence"/>
</dbReference>
<feature type="transmembrane region" description="Helical" evidence="1">
    <location>
        <begin position="154"/>
        <end position="176"/>
    </location>
</feature>
<feature type="transmembrane region" description="Helical" evidence="1">
    <location>
        <begin position="15"/>
        <end position="39"/>
    </location>
</feature>
<keyword evidence="1" id="KW-0472">Membrane</keyword>
<evidence type="ECO:0000313" key="2">
    <source>
        <dbReference type="EMBL" id="CAG8558598.1"/>
    </source>
</evidence>
<dbReference type="AlphaFoldDB" id="A0A9N9B7V9"/>
<dbReference type="EMBL" id="CAJVPP010001490">
    <property type="protein sequence ID" value="CAG8558598.1"/>
    <property type="molecule type" value="Genomic_DNA"/>
</dbReference>
<dbReference type="PANTHER" id="PTHR34391:SF1">
    <property type="entry name" value="UPF0658 GOLGI APPARATUS MEMBRANE PROTEIN C1952.10C-RELATED"/>
    <property type="match status" value="1"/>
</dbReference>
<gene>
    <name evidence="2" type="ORF">FMOSSE_LOCUS6840</name>
</gene>
<dbReference type="PANTHER" id="PTHR34391">
    <property type="entry name" value="UPF0658 GOLGI APPARATUS MEMBRANE PROTEIN C1952.10C-RELATED"/>
    <property type="match status" value="1"/>
</dbReference>
<accession>A0A9N9B7V9</accession>
<proteinExistence type="predicted"/>